<dbReference type="STRING" id="451379.A0A0N5AD31"/>
<reference evidence="3" key="1">
    <citation type="submission" date="2017-02" db="UniProtKB">
        <authorList>
            <consortium name="WormBaseParasite"/>
        </authorList>
    </citation>
    <scope>IDENTIFICATION</scope>
</reference>
<keyword evidence="2" id="KW-1185">Reference proteome</keyword>
<proteinExistence type="predicted"/>
<dbReference type="Proteomes" id="UP000046393">
    <property type="component" value="Unplaced"/>
</dbReference>
<dbReference type="WBParaSite" id="SMUV_0000206401-mRNA-1">
    <property type="protein sequence ID" value="SMUV_0000206401-mRNA-1"/>
    <property type="gene ID" value="SMUV_0000206401"/>
</dbReference>
<evidence type="ECO:0000313" key="3">
    <source>
        <dbReference type="WBParaSite" id="SMUV_0000206401-mRNA-1"/>
    </source>
</evidence>
<organism evidence="2 3">
    <name type="scientific">Syphacia muris</name>
    <dbReference type="NCBI Taxonomy" id="451379"/>
    <lineage>
        <taxon>Eukaryota</taxon>
        <taxon>Metazoa</taxon>
        <taxon>Ecdysozoa</taxon>
        <taxon>Nematoda</taxon>
        <taxon>Chromadorea</taxon>
        <taxon>Rhabditida</taxon>
        <taxon>Spirurina</taxon>
        <taxon>Oxyuridomorpha</taxon>
        <taxon>Oxyuroidea</taxon>
        <taxon>Oxyuridae</taxon>
        <taxon>Syphacia</taxon>
    </lineage>
</organism>
<name>A0A0N5AD31_9BILA</name>
<feature type="region of interest" description="Disordered" evidence="1">
    <location>
        <begin position="1"/>
        <end position="44"/>
    </location>
</feature>
<evidence type="ECO:0000313" key="2">
    <source>
        <dbReference type="Proteomes" id="UP000046393"/>
    </source>
</evidence>
<dbReference type="InterPro" id="IPR018792">
    <property type="entry name" value="NUPR1-like"/>
</dbReference>
<evidence type="ECO:0000256" key="1">
    <source>
        <dbReference type="SAM" id="MobiDB-lite"/>
    </source>
</evidence>
<dbReference type="AlphaFoldDB" id="A0A0N5AD31"/>
<sequence>MSSAEQLAAVYEKGEMEVGKGSGKRSKAEQAEHKHAHPEGDTRKIVNYCVSGEEKRKGQQQSTATKKE</sequence>
<feature type="compositionally biased region" description="Basic and acidic residues" evidence="1">
    <location>
        <begin position="26"/>
        <end position="44"/>
    </location>
</feature>
<accession>A0A0N5AD31</accession>
<dbReference type="Pfam" id="PF10195">
    <property type="entry name" value="Phospho_p8"/>
    <property type="match status" value="1"/>
</dbReference>
<protein>
    <submittedName>
        <fullName evidence="3">Stress-induced protein, KGG, repeat-containing protein</fullName>
    </submittedName>
</protein>